<comment type="cofactor">
    <cofactor evidence="17">
        <name>FAD</name>
        <dbReference type="ChEBI" id="CHEBI:57692"/>
    </cofactor>
    <text evidence="17">Binds 1 FAD per subunit.</text>
</comment>
<dbReference type="GO" id="GO:0009881">
    <property type="term" value="F:photoreceptor activity"/>
    <property type="evidence" value="ECO:0007669"/>
    <property type="project" value="UniProtKB-KW"/>
</dbReference>
<evidence type="ECO:0000256" key="15">
    <source>
        <dbReference type="ARBA" id="ARBA00023170"/>
    </source>
</evidence>
<feature type="site" description="Electron transfer via tryptophanyl radical" evidence="18">
    <location>
        <position position="336"/>
    </location>
</feature>
<comment type="similarity">
    <text evidence="3">Belongs to the DNA photolyase class-1 family.</text>
</comment>
<dbReference type="GO" id="GO:0003677">
    <property type="term" value="F:DNA binding"/>
    <property type="evidence" value="ECO:0007669"/>
    <property type="project" value="TreeGrafter"/>
</dbReference>
<keyword evidence="13" id="KW-0090">Biological rhythms</keyword>
<dbReference type="PRINTS" id="PR00147">
    <property type="entry name" value="DNAPHOTLYASE"/>
</dbReference>
<name>A0A1Y1BCW8_GRYBI</name>
<dbReference type="InterPro" id="IPR005101">
    <property type="entry name" value="Cryptochr/Photolyase_FAD-bd"/>
</dbReference>
<feature type="binding site" evidence="17">
    <location>
        <position position="250"/>
    </location>
    <ligand>
        <name>FAD</name>
        <dbReference type="ChEBI" id="CHEBI:57692"/>
    </ligand>
</feature>
<dbReference type="Pfam" id="PF00875">
    <property type="entry name" value="DNA_photolyase"/>
    <property type="match status" value="1"/>
</dbReference>
<gene>
    <name evidence="20" type="primary">cry1</name>
</gene>
<keyword evidence="14" id="KW-0804">Transcription</keyword>
<evidence type="ECO:0000256" key="10">
    <source>
        <dbReference type="ARBA" id="ARBA00022827"/>
    </source>
</evidence>
<feature type="domain" description="Photolyase/cryptochrome alpha/beta" evidence="19">
    <location>
        <begin position="10"/>
        <end position="139"/>
    </location>
</feature>
<keyword evidence="9" id="KW-0547">Nucleotide-binding</keyword>
<accession>A0A1Y1BCW8</accession>
<dbReference type="SUPFAM" id="SSF52425">
    <property type="entry name" value="Cryptochrome/photolyase, N-terminal domain"/>
    <property type="match status" value="1"/>
</dbReference>
<organism evidence="20">
    <name type="scientific">Gryllus bimaculatus</name>
    <name type="common">Two-spotted cricket</name>
    <dbReference type="NCBI Taxonomy" id="6999"/>
    <lineage>
        <taxon>Eukaryota</taxon>
        <taxon>Metazoa</taxon>
        <taxon>Ecdysozoa</taxon>
        <taxon>Arthropoda</taxon>
        <taxon>Hexapoda</taxon>
        <taxon>Insecta</taxon>
        <taxon>Pterygota</taxon>
        <taxon>Neoptera</taxon>
        <taxon>Polyneoptera</taxon>
        <taxon>Orthoptera</taxon>
        <taxon>Ensifera</taxon>
        <taxon>Gryllidea</taxon>
        <taxon>Grylloidea</taxon>
        <taxon>Gryllidae</taxon>
        <taxon>Gryllinae</taxon>
        <taxon>Gryllus</taxon>
    </lineage>
</organism>
<evidence type="ECO:0000256" key="11">
    <source>
        <dbReference type="ARBA" id="ARBA00022991"/>
    </source>
</evidence>
<keyword evidence="8 17" id="KW-0285">Flavoprotein</keyword>
<evidence type="ECO:0000256" key="2">
    <source>
        <dbReference type="ARBA" id="ARBA00004556"/>
    </source>
</evidence>
<dbReference type="OrthoDB" id="435881at2759"/>
<evidence type="ECO:0000256" key="17">
    <source>
        <dbReference type="PIRSR" id="PIRSR602081-1"/>
    </source>
</evidence>
<keyword evidence="11" id="KW-0157">Chromophore</keyword>
<dbReference type="GO" id="GO:0071949">
    <property type="term" value="F:FAD binding"/>
    <property type="evidence" value="ECO:0007669"/>
    <property type="project" value="TreeGrafter"/>
</dbReference>
<dbReference type="PANTHER" id="PTHR11455">
    <property type="entry name" value="CRYPTOCHROME"/>
    <property type="match status" value="1"/>
</dbReference>
<dbReference type="InterPro" id="IPR036155">
    <property type="entry name" value="Crypto/Photolyase_N_sf"/>
</dbReference>
<dbReference type="PANTHER" id="PTHR11455:SF17">
    <property type="entry name" value="CRYPTOCHROME-1"/>
    <property type="match status" value="1"/>
</dbReference>
<keyword evidence="7" id="KW-0600">Photoreceptor protein</keyword>
<reference evidence="20" key="1">
    <citation type="journal article" date="2017" name="Zool. Lett.">
        <title>cryptochrome genes form an oscillatory loop independent of the per/tim loop in the circadian clockwork of the cricket Gryllus bimaculatus.</title>
        <authorList>
            <person name="Tokuoka A."/>
            <person name="Itoh T.Q."/>
            <person name="Hori S."/>
            <person name="Uryu O."/>
            <person name="Danbara Y."/>
            <person name="Nose M."/>
            <person name="Bando T."/>
            <person name="Tanimura T."/>
            <person name="Tomioka K."/>
        </authorList>
    </citation>
    <scope>NUCLEOTIDE SEQUENCE</scope>
</reference>
<keyword evidence="15" id="KW-0675">Receptor</keyword>
<evidence type="ECO:0000256" key="9">
    <source>
        <dbReference type="ARBA" id="ARBA00022741"/>
    </source>
</evidence>
<keyword evidence="12" id="KW-0805">Transcription regulation</keyword>
<evidence type="ECO:0000256" key="6">
    <source>
        <dbReference type="ARBA" id="ARBA00022491"/>
    </source>
</evidence>
<evidence type="ECO:0000259" key="19">
    <source>
        <dbReference type="PROSITE" id="PS51645"/>
    </source>
</evidence>
<dbReference type="Gene3D" id="1.25.40.80">
    <property type="match status" value="1"/>
</dbReference>
<comment type="subcellular location">
    <subcellularLocation>
        <location evidence="2">Cytoplasm</location>
        <location evidence="2">Perinuclear region</location>
    </subcellularLocation>
    <subcellularLocation>
        <location evidence="1">Nucleus</location>
    </subcellularLocation>
</comment>
<evidence type="ECO:0000256" key="16">
    <source>
        <dbReference type="ARBA" id="ARBA00023242"/>
    </source>
</evidence>
<dbReference type="InterPro" id="IPR036134">
    <property type="entry name" value="Crypto/Photolyase_FAD-like_sf"/>
</dbReference>
<evidence type="ECO:0000256" key="18">
    <source>
        <dbReference type="PIRSR" id="PIRSR602081-2"/>
    </source>
</evidence>
<evidence type="ECO:0000256" key="1">
    <source>
        <dbReference type="ARBA" id="ARBA00004123"/>
    </source>
</evidence>
<keyword evidence="10 17" id="KW-0274">FAD</keyword>
<dbReference type="InterPro" id="IPR006050">
    <property type="entry name" value="DNA_photolyase_N"/>
</dbReference>
<keyword evidence="5" id="KW-0963">Cytoplasm</keyword>
<dbReference type="Pfam" id="PF03441">
    <property type="entry name" value="FAD_binding_7"/>
    <property type="match status" value="1"/>
</dbReference>
<feature type="site" description="Electron transfer via tryptophanyl radical" evidence="18">
    <location>
        <position position="391"/>
    </location>
</feature>
<dbReference type="InterPro" id="IPR002081">
    <property type="entry name" value="Cryptochrome/DNA_photolyase_1"/>
</dbReference>
<dbReference type="InterPro" id="IPR014729">
    <property type="entry name" value="Rossmann-like_a/b/a_fold"/>
</dbReference>
<dbReference type="GO" id="GO:0048471">
    <property type="term" value="C:perinuclear region of cytoplasm"/>
    <property type="evidence" value="ECO:0007669"/>
    <property type="project" value="UniProtKB-SubCell"/>
</dbReference>
<dbReference type="PROSITE" id="PS51645">
    <property type="entry name" value="PHR_CRY_ALPHA_BETA"/>
    <property type="match status" value="1"/>
</dbReference>
<evidence type="ECO:0000256" key="8">
    <source>
        <dbReference type="ARBA" id="ARBA00022630"/>
    </source>
</evidence>
<keyword evidence="16" id="KW-0539">Nucleus</keyword>
<proteinExistence type="evidence at transcript level"/>
<feature type="binding site" evidence="17">
    <location>
        <begin position="404"/>
        <end position="406"/>
    </location>
    <ligand>
        <name>FAD</name>
        <dbReference type="ChEBI" id="CHEBI:57692"/>
    </ligand>
</feature>
<dbReference type="Gene3D" id="1.10.579.10">
    <property type="entry name" value="DNA Cyclobutane Dipyrimidine Photolyase, subunit A, domain 3"/>
    <property type="match status" value="1"/>
</dbReference>
<keyword evidence="6" id="KW-0678">Repressor</keyword>
<dbReference type="SUPFAM" id="SSF48173">
    <property type="entry name" value="Cryptochrome/photolyase FAD-binding domain"/>
    <property type="match status" value="1"/>
</dbReference>
<evidence type="ECO:0000256" key="4">
    <source>
        <dbReference type="ARBA" id="ARBA00021159"/>
    </source>
</evidence>
<evidence type="ECO:0000256" key="5">
    <source>
        <dbReference type="ARBA" id="ARBA00022490"/>
    </source>
</evidence>
<dbReference type="GO" id="GO:0032922">
    <property type="term" value="P:circadian regulation of gene expression"/>
    <property type="evidence" value="ECO:0007669"/>
    <property type="project" value="TreeGrafter"/>
</dbReference>
<sequence length="538" mass="63122">MTELSEVRKNASVLWFRHGLRLHDNPALQETLKDNDVFLPIFIFDGKTAGTNIIGYNRMKFLLESLQDIDNKLQEVGGKLSLIRGNPVEVFHFISEKFNLRKICFEQDCEPIWQERDNAVKKFCLENKIECFEKVSHTLWDPYLVQKTNGGVPPLTFQMFLHTISVLGSPPRPIGDVDWTLVEFGTLTPLPFPHNLHIFQHFPTPEDFGIYPEEKNGDRIIQWIGGETQALIHLKERLKVEEDAFRKGYYLPNQARPDLLGPPSSQSAALRFGCLSVRRFYWSIQDIFTKIHGNNQVPNQHITSQLIWREFFYTMSVGNKYYDEMERNPICLNIPWKENTKGHLELWEQGKTGYPFIDAVMRQLVQEGWIHHVARNAVACFLTRGVLWISWEAGLKFFLKYLLDADWSVCAGNWMWVSSSAFEQLLDCSHCMCPVNYGRRLDPWGEYIKRYIPELRNYPVEYLYEPWKAPLHVQEQAGCIVGKDYPQRMIDHLQASEKNRQYMEDIRNQLMNPPPHCRPSNEKETREFMWCHDNCFDH</sequence>
<evidence type="ECO:0000256" key="3">
    <source>
        <dbReference type="ARBA" id="ARBA00005862"/>
    </source>
</evidence>
<evidence type="ECO:0000313" key="20">
    <source>
        <dbReference type="EMBL" id="BAX56238.1"/>
    </source>
</evidence>
<evidence type="ECO:0000256" key="14">
    <source>
        <dbReference type="ARBA" id="ARBA00023163"/>
    </source>
</evidence>
<protein>
    <recommendedName>
        <fullName evidence="4">Cryptochrome-1</fullName>
    </recommendedName>
</protein>
<keyword evidence="7" id="KW-0716">Sensory transduction</keyword>
<evidence type="ECO:0000256" key="7">
    <source>
        <dbReference type="ARBA" id="ARBA00022543"/>
    </source>
</evidence>
<dbReference type="GO" id="GO:0045892">
    <property type="term" value="P:negative regulation of DNA-templated transcription"/>
    <property type="evidence" value="ECO:0007669"/>
    <property type="project" value="TreeGrafter"/>
</dbReference>
<dbReference type="Gene3D" id="3.40.50.620">
    <property type="entry name" value="HUPs"/>
    <property type="match status" value="1"/>
</dbReference>
<dbReference type="GO" id="GO:0005634">
    <property type="term" value="C:nucleus"/>
    <property type="evidence" value="ECO:0007669"/>
    <property type="project" value="UniProtKB-SubCell"/>
</dbReference>
<evidence type="ECO:0000256" key="12">
    <source>
        <dbReference type="ARBA" id="ARBA00023015"/>
    </source>
</evidence>
<dbReference type="GO" id="GO:0043153">
    <property type="term" value="P:entrainment of circadian clock by photoperiod"/>
    <property type="evidence" value="ECO:0007669"/>
    <property type="project" value="TreeGrafter"/>
</dbReference>
<dbReference type="EMBL" id="LC202047">
    <property type="protein sequence ID" value="BAX56238.1"/>
    <property type="molecule type" value="mRNA"/>
</dbReference>
<feature type="binding site" evidence="17">
    <location>
        <begin position="305"/>
        <end position="312"/>
    </location>
    <ligand>
        <name>FAD</name>
        <dbReference type="ChEBI" id="CHEBI:57692"/>
    </ligand>
</feature>
<feature type="site" description="Electron transfer via tryptophanyl radical" evidence="18">
    <location>
        <position position="414"/>
    </location>
</feature>
<dbReference type="AlphaFoldDB" id="A0A1Y1BCW8"/>
<evidence type="ECO:0000256" key="13">
    <source>
        <dbReference type="ARBA" id="ARBA00023108"/>
    </source>
</evidence>